<comment type="catalytic activity">
    <reaction evidence="7 8">
        <text>(1S,2R)-1-C-(indol-3-yl)glycerol 3-phosphate + L-serine = D-glyceraldehyde 3-phosphate + L-tryptophan + H2O</text>
        <dbReference type="Rhea" id="RHEA:10532"/>
        <dbReference type="ChEBI" id="CHEBI:15377"/>
        <dbReference type="ChEBI" id="CHEBI:33384"/>
        <dbReference type="ChEBI" id="CHEBI:57912"/>
        <dbReference type="ChEBI" id="CHEBI:58866"/>
        <dbReference type="ChEBI" id="CHEBI:59776"/>
        <dbReference type="EC" id="4.2.1.20"/>
    </reaction>
</comment>
<dbReference type="EC" id="4.2.1.20" evidence="8"/>
<comment type="function">
    <text evidence="8">The alpha subunit is responsible for the aldol cleavage of indoleglycerol phosphate to indole and glyceraldehyde 3-phosphate.</text>
</comment>
<keyword evidence="6 8" id="KW-0456">Lyase</keyword>
<name>A0ABY6GJ79_9PROT</name>
<dbReference type="GO" id="GO:0004834">
    <property type="term" value="F:tryptophan synthase activity"/>
    <property type="evidence" value="ECO:0007669"/>
    <property type="project" value="UniProtKB-EC"/>
</dbReference>
<comment type="subunit">
    <text evidence="2 8">Tetramer of two alpha and two beta chains.</text>
</comment>
<evidence type="ECO:0000256" key="1">
    <source>
        <dbReference type="ARBA" id="ARBA00004733"/>
    </source>
</evidence>
<evidence type="ECO:0000313" key="10">
    <source>
        <dbReference type="EMBL" id="UYH51081.1"/>
    </source>
</evidence>
<evidence type="ECO:0000256" key="7">
    <source>
        <dbReference type="ARBA" id="ARBA00049047"/>
    </source>
</evidence>
<evidence type="ECO:0000313" key="11">
    <source>
        <dbReference type="Proteomes" id="UP001163831"/>
    </source>
</evidence>
<keyword evidence="5 8" id="KW-0057">Aromatic amino acid biosynthesis</keyword>
<evidence type="ECO:0000256" key="5">
    <source>
        <dbReference type="ARBA" id="ARBA00023141"/>
    </source>
</evidence>
<dbReference type="CDD" id="cd04724">
    <property type="entry name" value="Tryptophan_synthase_alpha"/>
    <property type="match status" value="1"/>
</dbReference>
<feature type="active site" description="Proton acceptor" evidence="8">
    <location>
        <position position="60"/>
    </location>
</feature>
<feature type="active site" description="Proton acceptor" evidence="8">
    <location>
        <position position="49"/>
    </location>
</feature>
<dbReference type="PANTHER" id="PTHR43406">
    <property type="entry name" value="TRYPTOPHAN SYNTHASE, ALPHA CHAIN"/>
    <property type="match status" value="1"/>
</dbReference>
<comment type="similarity">
    <text evidence="8 9">Belongs to the TrpA family.</text>
</comment>
<protein>
    <recommendedName>
        <fullName evidence="8">Tryptophan synthase alpha chain</fullName>
        <ecNumber evidence="8">4.2.1.20</ecNumber>
    </recommendedName>
</protein>
<dbReference type="InterPro" id="IPR011060">
    <property type="entry name" value="RibuloseP-bd_barrel"/>
</dbReference>
<dbReference type="EMBL" id="CP107052">
    <property type="protein sequence ID" value="UYH51081.1"/>
    <property type="molecule type" value="Genomic_DNA"/>
</dbReference>
<dbReference type="SUPFAM" id="SSF51366">
    <property type="entry name" value="Ribulose-phoshate binding barrel"/>
    <property type="match status" value="1"/>
</dbReference>
<reference evidence="10" key="1">
    <citation type="submission" date="2022-10" db="EMBL/GenBank/DDBJ databases">
        <title>Candidatus Kirkpatrella diaphorinas gen. nov., sp. nov., an uncultured endosymbiont identified in a population of Diaphorina citri from Hawaii.</title>
        <authorList>
            <person name="Henry E.M."/>
            <person name="Carlson C.R."/>
            <person name="Kuo Y.-W."/>
        </authorList>
    </citation>
    <scope>NUCLEOTIDE SEQUENCE</scope>
    <source>
        <strain evidence="10">CADCRV1</strain>
    </source>
</reference>
<organism evidence="10 11">
    <name type="scientific">Candidatus Kirkpatrickella diaphorinae</name>
    <dbReference type="NCBI Taxonomy" id="2984322"/>
    <lineage>
        <taxon>Bacteria</taxon>
        <taxon>Pseudomonadati</taxon>
        <taxon>Pseudomonadota</taxon>
        <taxon>Alphaproteobacteria</taxon>
        <taxon>Acetobacterales</taxon>
        <taxon>Acetobacteraceae</taxon>
        <taxon>Candidatus Kirkpatrickella</taxon>
    </lineage>
</organism>
<dbReference type="InterPro" id="IPR002028">
    <property type="entry name" value="Trp_synthase_suA"/>
</dbReference>
<keyword evidence="11" id="KW-1185">Reference proteome</keyword>
<comment type="pathway">
    <text evidence="1 8">Amino-acid biosynthesis; L-tryptophan biosynthesis; L-tryptophan from chorismate: step 5/5.</text>
</comment>
<evidence type="ECO:0000256" key="8">
    <source>
        <dbReference type="HAMAP-Rule" id="MF_00131"/>
    </source>
</evidence>
<dbReference type="Pfam" id="PF00290">
    <property type="entry name" value="Trp_syntA"/>
    <property type="match status" value="1"/>
</dbReference>
<keyword evidence="3 8" id="KW-0028">Amino-acid biosynthesis</keyword>
<dbReference type="InterPro" id="IPR013785">
    <property type="entry name" value="Aldolase_TIM"/>
</dbReference>
<dbReference type="PANTHER" id="PTHR43406:SF1">
    <property type="entry name" value="TRYPTOPHAN SYNTHASE ALPHA CHAIN, CHLOROPLASTIC"/>
    <property type="match status" value="1"/>
</dbReference>
<evidence type="ECO:0000256" key="6">
    <source>
        <dbReference type="ARBA" id="ARBA00023239"/>
    </source>
</evidence>
<dbReference type="NCBIfam" id="TIGR00262">
    <property type="entry name" value="trpA"/>
    <property type="match status" value="1"/>
</dbReference>
<evidence type="ECO:0000256" key="4">
    <source>
        <dbReference type="ARBA" id="ARBA00022822"/>
    </source>
</evidence>
<accession>A0ABY6GJ79</accession>
<dbReference type="RefSeq" id="WP_319806675.1">
    <property type="nucleotide sequence ID" value="NZ_CP107052.1"/>
</dbReference>
<evidence type="ECO:0000256" key="9">
    <source>
        <dbReference type="RuleBase" id="RU003662"/>
    </source>
</evidence>
<evidence type="ECO:0000256" key="3">
    <source>
        <dbReference type="ARBA" id="ARBA00022605"/>
    </source>
</evidence>
<dbReference type="Gene3D" id="3.20.20.70">
    <property type="entry name" value="Aldolase class I"/>
    <property type="match status" value="1"/>
</dbReference>
<gene>
    <name evidence="8 10" type="primary">trpA</name>
    <name evidence="10" type="ORF">N5W20_08305</name>
</gene>
<proteinExistence type="inferred from homology"/>
<evidence type="ECO:0000256" key="2">
    <source>
        <dbReference type="ARBA" id="ARBA00011270"/>
    </source>
</evidence>
<dbReference type="Proteomes" id="UP001163831">
    <property type="component" value="Chromosome"/>
</dbReference>
<keyword evidence="4 8" id="KW-0822">Tryptophan biosynthesis</keyword>
<sequence length="279" mass="29612">MSRIEKRFAQLKAAGRGALIPYLEAFDPDRETSLALLKAMPSNGADLIEIGVPFSDPSADGPTIQKAALRGLKAGATLSGVLEMVQSFREEEDETPIILMGYLNPIDSYGAEAFCRDASACGVDGLIIVDLPVEEADFIMPHAQRYGLDIIRLIAPNTPESRLHFLTAQASGFLYYVSVTGVTGTRTASHEELAAALPRIRAVSPLPIAIGFGIRTPAQAAIAVRTGDAAVVASSLISTLEETLLDGRATARTLPSILQQLKAISEAVHQSAKSRVDGD</sequence>
<dbReference type="HAMAP" id="MF_00131">
    <property type="entry name" value="Trp_synth_alpha"/>
    <property type="match status" value="1"/>
</dbReference>